<evidence type="ECO:0000256" key="7">
    <source>
        <dbReference type="ARBA" id="ARBA00023235"/>
    </source>
</evidence>
<dbReference type="Pfam" id="PF00580">
    <property type="entry name" value="UvrD-helicase"/>
    <property type="match status" value="1"/>
</dbReference>
<keyword evidence="3 10" id="KW-0378">Hydrolase</keyword>
<feature type="binding site" evidence="10">
    <location>
        <begin position="57"/>
        <end position="64"/>
    </location>
    <ligand>
        <name>ATP</name>
        <dbReference type="ChEBI" id="CHEBI:30616"/>
    </ligand>
</feature>
<evidence type="ECO:0000259" key="13">
    <source>
        <dbReference type="PROSITE" id="PS51217"/>
    </source>
</evidence>
<evidence type="ECO:0000256" key="11">
    <source>
        <dbReference type="RuleBase" id="RU364053"/>
    </source>
</evidence>
<dbReference type="InterPro" id="IPR000212">
    <property type="entry name" value="DNA_helicase_UvrD/REP"/>
</dbReference>
<organism evidence="14 15">
    <name type="scientific">Yaniella flava</name>
    <dbReference type="NCBI Taxonomy" id="287930"/>
    <lineage>
        <taxon>Bacteria</taxon>
        <taxon>Bacillati</taxon>
        <taxon>Actinomycetota</taxon>
        <taxon>Actinomycetes</taxon>
        <taxon>Micrococcales</taxon>
        <taxon>Micrococcaceae</taxon>
        <taxon>Yaniella</taxon>
    </lineage>
</organism>
<comment type="similarity">
    <text evidence="1 11">Belongs to the helicase family. UvrD subfamily.</text>
</comment>
<feature type="domain" description="UvrD-like helicase C-terminal" evidence="13">
    <location>
        <begin position="327"/>
        <end position="614"/>
    </location>
</feature>
<dbReference type="Proteomes" id="UP001501461">
    <property type="component" value="Unassembled WGS sequence"/>
</dbReference>
<dbReference type="InterPro" id="IPR005751">
    <property type="entry name" value="ATP-dep_DNA_helicase_PcrA"/>
</dbReference>
<dbReference type="InterPro" id="IPR027417">
    <property type="entry name" value="P-loop_NTPase"/>
</dbReference>
<evidence type="ECO:0000256" key="4">
    <source>
        <dbReference type="ARBA" id="ARBA00022806"/>
    </source>
</evidence>
<dbReference type="InterPro" id="IPR014017">
    <property type="entry name" value="DNA_helicase_UvrD-like_C"/>
</dbReference>
<keyword evidence="4 10" id="KW-0347">Helicase</keyword>
<dbReference type="PANTHER" id="PTHR11070">
    <property type="entry name" value="UVRD / RECB / PCRA DNA HELICASE FAMILY MEMBER"/>
    <property type="match status" value="1"/>
</dbReference>
<proteinExistence type="inferred from homology"/>
<evidence type="ECO:0000256" key="10">
    <source>
        <dbReference type="PROSITE-ProRule" id="PRU00560"/>
    </source>
</evidence>
<sequence length="828" mass="91146">MAYQTSLPSFRPAFSAETPAEDPAQVLNASAEHLVTGLNPSQAEAVQHRGGPLLIVAGAGSGKTRVLTHRIGHLLATGDARPHEFLAITFTNKAAAEMRERIGELVGPDAAKMWISTFHSSCVRILRREAKHVGLKSNFSIYDANDSLRLITQIAKDADLDPKRFAPRAIRNKISSLKNELVDDDAFSSTAPADPWHQAVTEVYKEYTSRLRGANAMDFDDLLGNVVHMFEAFPAILDNYRRRFRFVLVDEYQDTNHAQYRLVRLLTGAPGEPEGVTTDGGQLTVVGDSDQSIYAFRGADIRNIIDFEHDYPDATVIRLEQNYRSTQTILDAANAVIAQNPSREIKRLWTDEGSGEVITGYAAESESREAQWITDTIDDLMDNHDYRPADMAIFYRTNAQSRSIEERLIASGIPYRVVGGTRFYDRKEIKDALAYLRVVDNPDDDVNLRRILNEPKRGIGDRAEGTIAAHQARGQSTFMAALRDAENSPGGLATRSLNSVKKFVQLLDDIEQVAATESVATILEAVLEQTGMLEALRNSKDLQDESRAENLGELVGVVREFDKANPEGTLGDFLEQVALVADADQLPDATDEEGKALADHMGEVTLMTLHTAKGLEFPVVFLTGMEHGIFPHARSLADEKELAEERRLAYVGLTRARERLFVSRAESRSMWGQHQFNPASQFLAEIPAELIEWEREGKGSPATSRFGPAFGGFGQDAGPRGFRYRDAQRFSGSHWGASPAANQYGKAAPEGITAAQETARVTKPNQRTAVDPNKEVIAVAAGDMVEHKTFGEGVVTGVQGVGQKAVAVVQFAESEKRLLLRYAPLTKL</sequence>
<comment type="catalytic activity">
    <reaction evidence="9 11">
        <text>ATP + H2O = ADP + phosphate + H(+)</text>
        <dbReference type="Rhea" id="RHEA:13065"/>
        <dbReference type="ChEBI" id="CHEBI:15377"/>
        <dbReference type="ChEBI" id="CHEBI:15378"/>
        <dbReference type="ChEBI" id="CHEBI:30616"/>
        <dbReference type="ChEBI" id="CHEBI:43474"/>
        <dbReference type="ChEBI" id="CHEBI:456216"/>
        <dbReference type="EC" id="5.6.2.4"/>
    </reaction>
</comment>
<dbReference type="Gene3D" id="1.10.486.10">
    <property type="entry name" value="PCRA, domain 4"/>
    <property type="match status" value="1"/>
</dbReference>
<dbReference type="CDD" id="cd18807">
    <property type="entry name" value="SF1_C_UvrD"/>
    <property type="match status" value="1"/>
</dbReference>
<evidence type="ECO:0000256" key="2">
    <source>
        <dbReference type="ARBA" id="ARBA00022741"/>
    </source>
</evidence>
<feature type="domain" description="UvrD-like helicase ATP-binding" evidence="12">
    <location>
        <begin position="36"/>
        <end position="326"/>
    </location>
</feature>
<evidence type="ECO:0000256" key="1">
    <source>
        <dbReference type="ARBA" id="ARBA00009922"/>
    </source>
</evidence>
<dbReference type="Pfam" id="PF13361">
    <property type="entry name" value="UvrD_C"/>
    <property type="match status" value="1"/>
</dbReference>
<evidence type="ECO:0000259" key="12">
    <source>
        <dbReference type="PROSITE" id="PS51198"/>
    </source>
</evidence>
<evidence type="ECO:0000256" key="5">
    <source>
        <dbReference type="ARBA" id="ARBA00022840"/>
    </source>
</evidence>
<name>A0ABP5GEZ8_9MICC</name>
<accession>A0ABP5GEZ8</accession>
<evidence type="ECO:0000256" key="8">
    <source>
        <dbReference type="ARBA" id="ARBA00034617"/>
    </source>
</evidence>
<dbReference type="CDD" id="cd17932">
    <property type="entry name" value="DEXQc_UvrD"/>
    <property type="match status" value="1"/>
</dbReference>
<dbReference type="NCBIfam" id="TIGR01073">
    <property type="entry name" value="pcrA"/>
    <property type="match status" value="1"/>
</dbReference>
<evidence type="ECO:0000256" key="6">
    <source>
        <dbReference type="ARBA" id="ARBA00023125"/>
    </source>
</evidence>
<comment type="caution">
    <text evidence="14">The sequence shown here is derived from an EMBL/GenBank/DDBJ whole genome shotgun (WGS) entry which is preliminary data.</text>
</comment>
<gene>
    <name evidence="14" type="primary">pcrA</name>
    <name evidence="14" type="ORF">GCM10009720_26300</name>
</gene>
<dbReference type="SUPFAM" id="SSF52540">
    <property type="entry name" value="P-loop containing nucleoside triphosphate hydrolases"/>
    <property type="match status" value="1"/>
</dbReference>
<keyword evidence="7" id="KW-0413">Isomerase</keyword>
<dbReference type="PANTHER" id="PTHR11070:SF2">
    <property type="entry name" value="ATP-DEPENDENT DNA HELICASE SRS2"/>
    <property type="match status" value="1"/>
</dbReference>
<evidence type="ECO:0000313" key="14">
    <source>
        <dbReference type="EMBL" id="GAA2044169.1"/>
    </source>
</evidence>
<dbReference type="Pfam" id="PF21196">
    <property type="entry name" value="PcrA_UvrD_tudor"/>
    <property type="match status" value="1"/>
</dbReference>
<dbReference type="RefSeq" id="WP_343959498.1">
    <property type="nucleotide sequence ID" value="NZ_BAAAMN010000052.1"/>
</dbReference>
<keyword evidence="15" id="KW-1185">Reference proteome</keyword>
<dbReference type="GO" id="GO:0004386">
    <property type="term" value="F:helicase activity"/>
    <property type="evidence" value="ECO:0007669"/>
    <property type="project" value="UniProtKB-KW"/>
</dbReference>
<dbReference type="EC" id="5.6.2.4" evidence="11"/>
<keyword evidence="2 10" id="KW-0547">Nucleotide-binding</keyword>
<dbReference type="Gene3D" id="1.10.10.160">
    <property type="match status" value="1"/>
</dbReference>
<dbReference type="Gene3D" id="3.40.50.300">
    <property type="entry name" value="P-loop containing nucleotide triphosphate hydrolases"/>
    <property type="match status" value="2"/>
</dbReference>
<evidence type="ECO:0000256" key="9">
    <source>
        <dbReference type="ARBA" id="ARBA00048988"/>
    </source>
</evidence>
<keyword evidence="5 10" id="KW-0067">ATP-binding</keyword>
<keyword evidence="6 11" id="KW-0238">DNA-binding</keyword>
<dbReference type="PROSITE" id="PS51217">
    <property type="entry name" value="UVRD_HELICASE_CTER"/>
    <property type="match status" value="1"/>
</dbReference>
<evidence type="ECO:0000256" key="3">
    <source>
        <dbReference type="ARBA" id="ARBA00022801"/>
    </source>
</evidence>
<comment type="catalytic activity">
    <reaction evidence="8">
        <text>Couples ATP hydrolysis with the unwinding of duplex DNA by translocating in the 3'-5' direction.</text>
        <dbReference type="EC" id="5.6.2.4"/>
    </reaction>
</comment>
<dbReference type="InterPro" id="IPR013986">
    <property type="entry name" value="DExx_box_DNA_helicase_dom_sf"/>
</dbReference>
<dbReference type="EMBL" id="BAAAMN010000052">
    <property type="protein sequence ID" value="GAA2044169.1"/>
    <property type="molecule type" value="Genomic_DNA"/>
</dbReference>
<reference evidence="15" key="1">
    <citation type="journal article" date="2019" name="Int. J. Syst. Evol. Microbiol.">
        <title>The Global Catalogue of Microorganisms (GCM) 10K type strain sequencing project: providing services to taxonomists for standard genome sequencing and annotation.</title>
        <authorList>
            <consortium name="The Broad Institute Genomics Platform"/>
            <consortium name="The Broad Institute Genome Sequencing Center for Infectious Disease"/>
            <person name="Wu L."/>
            <person name="Ma J."/>
        </authorList>
    </citation>
    <scope>NUCLEOTIDE SEQUENCE [LARGE SCALE GENOMIC DNA]</scope>
    <source>
        <strain evidence="15">JCM 13595</strain>
    </source>
</reference>
<dbReference type="PROSITE" id="PS51198">
    <property type="entry name" value="UVRD_HELICASE_ATP_BIND"/>
    <property type="match status" value="1"/>
</dbReference>
<dbReference type="InterPro" id="IPR014016">
    <property type="entry name" value="UvrD-like_ATP-bd"/>
</dbReference>
<protein>
    <recommendedName>
        <fullName evidence="11">ATP-dependent DNA helicase</fullName>
        <ecNumber evidence="11">5.6.2.4</ecNumber>
    </recommendedName>
</protein>
<evidence type="ECO:0000313" key="15">
    <source>
        <dbReference type="Proteomes" id="UP001501461"/>
    </source>
</evidence>